<keyword evidence="3 5" id="KW-0808">Transferase</keyword>
<evidence type="ECO:0000256" key="2">
    <source>
        <dbReference type="ARBA" id="ARBA00022676"/>
    </source>
</evidence>
<keyword evidence="6" id="KW-1185">Reference proteome</keyword>
<evidence type="ECO:0000256" key="1">
    <source>
        <dbReference type="ARBA" id="ARBA00006739"/>
    </source>
</evidence>
<dbReference type="RefSeq" id="WP_394402046.1">
    <property type="nucleotide sequence ID" value="NZ_JBIGHW010000023.1"/>
</dbReference>
<dbReference type="Pfam" id="PF00535">
    <property type="entry name" value="Glycos_transf_2"/>
    <property type="match status" value="1"/>
</dbReference>
<dbReference type="EC" id="2.4.-.-" evidence="5"/>
<keyword evidence="2 5" id="KW-0328">Glycosyltransferase</keyword>
<dbReference type="EMBL" id="JBIGHW010000023">
    <property type="protein sequence ID" value="MFG6443433.1"/>
    <property type="molecule type" value="Genomic_DNA"/>
</dbReference>
<evidence type="ECO:0000313" key="6">
    <source>
        <dbReference type="Proteomes" id="UP001606301"/>
    </source>
</evidence>
<dbReference type="CDD" id="cd04186">
    <property type="entry name" value="GT_2_like_c"/>
    <property type="match status" value="1"/>
</dbReference>
<evidence type="ECO:0000313" key="5">
    <source>
        <dbReference type="EMBL" id="MFG6443433.1"/>
    </source>
</evidence>
<organism evidence="5 6">
    <name type="scientific">Pelomonas margarita</name>
    <dbReference type="NCBI Taxonomy" id="3299031"/>
    <lineage>
        <taxon>Bacteria</taxon>
        <taxon>Pseudomonadati</taxon>
        <taxon>Pseudomonadota</taxon>
        <taxon>Betaproteobacteria</taxon>
        <taxon>Burkholderiales</taxon>
        <taxon>Sphaerotilaceae</taxon>
        <taxon>Roseateles</taxon>
    </lineage>
</organism>
<gene>
    <name evidence="5" type="ORF">ACG0Z3_22325</name>
</gene>
<evidence type="ECO:0000256" key="3">
    <source>
        <dbReference type="ARBA" id="ARBA00022679"/>
    </source>
</evidence>
<reference evidence="5 6" key="1">
    <citation type="submission" date="2024-08" db="EMBL/GenBank/DDBJ databases">
        <authorList>
            <person name="Lu H."/>
        </authorList>
    </citation>
    <scope>NUCLEOTIDE SEQUENCE [LARGE SCALE GENOMIC DNA]</scope>
    <source>
        <strain evidence="5 6">LKC17W</strain>
    </source>
</reference>
<feature type="domain" description="Glycosyltransferase 2-like" evidence="4">
    <location>
        <begin position="7"/>
        <end position="139"/>
    </location>
</feature>
<proteinExistence type="inferred from homology"/>
<name>A0ABW7FQ03_9BURK</name>
<dbReference type="SUPFAM" id="SSF53448">
    <property type="entry name" value="Nucleotide-diphospho-sugar transferases"/>
    <property type="match status" value="1"/>
</dbReference>
<accession>A0ABW7FQ03</accession>
<comment type="caution">
    <text evidence="5">The sequence shown here is derived from an EMBL/GenBank/DDBJ whole genome shotgun (WGS) entry which is preliminary data.</text>
</comment>
<dbReference type="PANTHER" id="PTHR43179:SF12">
    <property type="entry name" value="GALACTOFURANOSYLTRANSFERASE GLFT2"/>
    <property type="match status" value="1"/>
</dbReference>
<dbReference type="InterPro" id="IPR029044">
    <property type="entry name" value="Nucleotide-diphossugar_trans"/>
</dbReference>
<evidence type="ECO:0000259" key="4">
    <source>
        <dbReference type="Pfam" id="PF00535"/>
    </source>
</evidence>
<dbReference type="GO" id="GO:0016757">
    <property type="term" value="F:glycosyltransferase activity"/>
    <property type="evidence" value="ECO:0007669"/>
    <property type="project" value="UniProtKB-KW"/>
</dbReference>
<dbReference type="InterPro" id="IPR001173">
    <property type="entry name" value="Glyco_trans_2-like"/>
</dbReference>
<dbReference type="Gene3D" id="3.90.550.10">
    <property type="entry name" value="Spore Coat Polysaccharide Biosynthesis Protein SpsA, Chain A"/>
    <property type="match status" value="1"/>
</dbReference>
<dbReference type="Proteomes" id="UP001606301">
    <property type="component" value="Unassembled WGS sequence"/>
</dbReference>
<comment type="similarity">
    <text evidence="1">Belongs to the glycosyltransferase 2 family.</text>
</comment>
<protein>
    <submittedName>
        <fullName evidence="5">Glycosyltransferase family 2 protein</fullName>
        <ecNumber evidence="5">2.4.-.-</ecNumber>
    </submittedName>
</protein>
<dbReference type="PANTHER" id="PTHR43179">
    <property type="entry name" value="RHAMNOSYLTRANSFERASE WBBL"/>
    <property type="match status" value="1"/>
</dbReference>
<sequence length="321" mass="34707">MTAITLNWNGAADTIACVQALLASTVPPRQIVVCDNASRPESWQQLQSLQALVAPASFGSFASLADALAAPQRPRVVLIQTGANLGYAGGMNVGMRYALADAGVAHCWVLNNDTEVHPQALGALLQRSQAEPAMGICGATLLLHHARDRVQALGGASYLAWRARSAAIGMGLSLDQVPASAAAVEPRLAYVNGAAMLVRRELMETVGLMDERYFLYSEEHDWAYRSQLAGFKLGWAPDAKVFHKHGATIGTASSGGSPLSLFYLYRNKLAFARRFHPWRLWTVAPMLAWEAAKFALKGHPDKARAALRGLLAERRMLSYTP</sequence>